<keyword evidence="2" id="KW-1185">Reference proteome</keyword>
<dbReference type="RefSeq" id="XP_001328264.1">
    <property type="nucleotide sequence ID" value="XM_001328229.1"/>
</dbReference>
<dbReference type="VEuPathDB" id="TrichDB:TVAGG3_0438770"/>
<organism evidence="1 2">
    <name type="scientific">Trichomonas vaginalis (strain ATCC PRA-98 / G3)</name>
    <dbReference type="NCBI Taxonomy" id="412133"/>
    <lineage>
        <taxon>Eukaryota</taxon>
        <taxon>Metamonada</taxon>
        <taxon>Parabasalia</taxon>
        <taxon>Trichomonadida</taxon>
        <taxon>Trichomonadidae</taxon>
        <taxon>Trichomonas</taxon>
    </lineage>
</organism>
<evidence type="ECO:0000313" key="1">
    <source>
        <dbReference type="EMBL" id="EAY16041.1"/>
    </source>
</evidence>
<evidence type="ECO:0000313" key="2">
    <source>
        <dbReference type="Proteomes" id="UP000001542"/>
    </source>
</evidence>
<gene>
    <name evidence="1" type="ORF">TVAG_278070</name>
</gene>
<dbReference type="InParanoid" id="A2DU48"/>
<protein>
    <submittedName>
        <fullName evidence="1">Uncharacterized protein</fullName>
    </submittedName>
</protein>
<name>A2DU48_TRIV3</name>
<dbReference type="EMBL" id="DS113247">
    <property type="protein sequence ID" value="EAY16041.1"/>
    <property type="molecule type" value="Genomic_DNA"/>
</dbReference>
<reference evidence="1" key="2">
    <citation type="journal article" date="2007" name="Science">
        <title>Draft genome sequence of the sexually transmitted pathogen Trichomonas vaginalis.</title>
        <authorList>
            <person name="Carlton J.M."/>
            <person name="Hirt R.P."/>
            <person name="Silva J.C."/>
            <person name="Delcher A.L."/>
            <person name="Schatz M."/>
            <person name="Zhao Q."/>
            <person name="Wortman J.R."/>
            <person name="Bidwell S.L."/>
            <person name="Alsmark U.C.M."/>
            <person name="Besteiro S."/>
            <person name="Sicheritz-Ponten T."/>
            <person name="Noel C.J."/>
            <person name="Dacks J.B."/>
            <person name="Foster P.G."/>
            <person name="Simillion C."/>
            <person name="Van de Peer Y."/>
            <person name="Miranda-Saavedra D."/>
            <person name="Barton G.J."/>
            <person name="Westrop G.D."/>
            <person name="Mueller S."/>
            <person name="Dessi D."/>
            <person name="Fiori P.L."/>
            <person name="Ren Q."/>
            <person name="Paulsen I."/>
            <person name="Zhang H."/>
            <person name="Bastida-Corcuera F.D."/>
            <person name="Simoes-Barbosa A."/>
            <person name="Brown M.T."/>
            <person name="Hayes R.D."/>
            <person name="Mukherjee M."/>
            <person name="Okumura C.Y."/>
            <person name="Schneider R."/>
            <person name="Smith A.J."/>
            <person name="Vanacova S."/>
            <person name="Villalvazo M."/>
            <person name="Haas B.J."/>
            <person name="Pertea M."/>
            <person name="Feldblyum T.V."/>
            <person name="Utterback T.R."/>
            <person name="Shu C.L."/>
            <person name="Osoegawa K."/>
            <person name="de Jong P.J."/>
            <person name="Hrdy I."/>
            <person name="Horvathova L."/>
            <person name="Zubacova Z."/>
            <person name="Dolezal P."/>
            <person name="Malik S.B."/>
            <person name="Logsdon J.M. Jr."/>
            <person name="Henze K."/>
            <person name="Gupta A."/>
            <person name="Wang C.C."/>
            <person name="Dunne R.L."/>
            <person name="Upcroft J.A."/>
            <person name="Upcroft P."/>
            <person name="White O."/>
            <person name="Salzberg S.L."/>
            <person name="Tang P."/>
            <person name="Chiu C.-H."/>
            <person name="Lee Y.-S."/>
            <person name="Embley T.M."/>
            <person name="Coombs G.H."/>
            <person name="Mottram J.C."/>
            <person name="Tachezy J."/>
            <person name="Fraser-Liggett C.M."/>
            <person name="Johnson P.J."/>
        </authorList>
    </citation>
    <scope>NUCLEOTIDE SEQUENCE [LARGE SCALE GENOMIC DNA]</scope>
    <source>
        <strain evidence="1">G3</strain>
    </source>
</reference>
<dbReference type="KEGG" id="tva:4774048"/>
<proteinExistence type="predicted"/>
<dbReference type="AlphaFoldDB" id="A2DU48"/>
<dbReference type="Proteomes" id="UP000001542">
    <property type="component" value="Unassembled WGS sequence"/>
</dbReference>
<accession>A2DU48</accession>
<reference evidence="1" key="1">
    <citation type="submission" date="2006-10" db="EMBL/GenBank/DDBJ databases">
        <authorList>
            <person name="Amadeo P."/>
            <person name="Zhao Q."/>
            <person name="Wortman J."/>
            <person name="Fraser-Liggett C."/>
            <person name="Carlton J."/>
        </authorList>
    </citation>
    <scope>NUCLEOTIDE SEQUENCE</scope>
    <source>
        <strain evidence="1">G3</strain>
    </source>
</reference>
<sequence length="154" mass="18695">MSDYIYYDSFPERFRELFKTQVKLRNMHFNKDRPIDDERNPEYITIPYDAKFIAYIPYGRRGTKTISTMTKNYFWSDEENCLIYINAYLNKATYCTKEGWTGFELYIYDDDGNRRCVYPYDNVYHCFHQALNEYIVSKVSFLLSRNALFLFCHL</sequence>
<dbReference type="VEuPathDB" id="TrichDB:TVAG_278070"/>